<name>A0AA47EES6_9CLOT</name>
<feature type="transmembrane region" description="Helical" evidence="1">
    <location>
        <begin position="157"/>
        <end position="176"/>
    </location>
</feature>
<organism evidence="2 3">
    <name type="scientific">Clostridium estertheticum</name>
    <dbReference type="NCBI Taxonomy" id="238834"/>
    <lineage>
        <taxon>Bacteria</taxon>
        <taxon>Bacillati</taxon>
        <taxon>Bacillota</taxon>
        <taxon>Clostridia</taxon>
        <taxon>Eubacteriales</taxon>
        <taxon>Clostridiaceae</taxon>
        <taxon>Clostridium</taxon>
    </lineage>
</organism>
<dbReference type="InterPro" id="IPR012507">
    <property type="entry name" value="YibE_F"/>
</dbReference>
<dbReference type="RefSeq" id="WP_216122025.1">
    <property type="nucleotide sequence ID" value="NZ_CP086239.1"/>
</dbReference>
<sequence>MLKASRAFKFTTLIIGILLFSLFLYFLNSSTRFTHNNQNSTSYVKYEKAKVLVVENESLKSYPNATKIYLGTQQIKIKILTGVHKGDIKTITNFLSDTHNVYVNQGMKIIVDVDTGNPNMYAVTVYNYYRAPVQYVFILIFFVALCLIGGKKGVRSAIGILISFILIFYMFLPIIYRGYSPILASILLVIISSCVTLFLLNGWSAKTVSAILGTILGVFVAGSIATLICNLAHLSGFNMADVESLNMISTQSNMQVQWLLTAGILISSLGAVMDVSISIASSVQEIYSLNPKLTEKELFISGMNVGRDMMGTMVNTLILAFAGTSLSMFIVIYSYNLTNNQLFNMDMVNIVVLEGLTGSFAVILTVPIIAYISSQLIPDWIKNEKEKDIDSSEQVGIDLK</sequence>
<proteinExistence type="predicted"/>
<evidence type="ECO:0000313" key="2">
    <source>
        <dbReference type="EMBL" id="WAG58802.1"/>
    </source>
</evidence>
<evidence type="ECO:0000313" key="3">
    <source>
        <dbReference type="Proteomes" id="UP001164733"/>
    </source>
</evidence>
<reference evidence="2" key="1">
    <citation type="submission" date="2021-11" db="EMBL/GenBank/DDBJ databases">
        <title>Clostridia strains as spoilage organisms.</title>
        <authorList>
            <person name="Wambui J."/>
            <person name="Stevens M.J.A."/>
            <person name="Stephan R."/>
        </authorList>
    </citation>
    <scope>NUCLEOTIDE SEQUENCE</scope>
    <source>
        <strain evidence="2">CF009</strain>
    </source>
</reference>
<dbReference type="PANTHER" id="PTHR41771:SF1">
    <property type="entry name" value="MEMBRANE PROTEIN"/>
    <property type="match status" value="1"/>
</dbReference>
<dbReference type="PANTHER" id="PTHR41771">
    <property type="entry name" value="MEMBRANE PROTEIN-RELATED"/>
    <property type="match status" value="1"/>
</dbReference>
<feature type="transmembrane region" description="Helical" evidence="1">
    <location>
        <begin position="347"/>
        <end position="372"/>
    </location>
</feature>
<dbReference type="Proteomes" id="UP001164733">
    <property type="component" value="Chromosome"/>
</dbReference>
<dbReference type="AlphaFoldDB" id="A0AA47EES6"/>
<feature type="transmembrane region" description="Helical" evidence="1">
    <location>
        <begin position="182"/>
        <end position="203"/>
    </location>
</feature>
<keyword evidence="1" id="KW-1133">Transmembrane helix</keyword>
<feature type="transmembrane region" description="Helical" evidence="1">
    <location>
        <begin position="210"/>
        <end position="236"/>
    </location>
</feature>
<protein>
    <submittedName>
        <fullName evidence="2">YibE/F family protein</fullName>
    </submittedName>
</protein>
<feature type="transmembrane region" description="Helical" evidence="1">
    <location>
        <begin position="313"/>
        <end position="335"/>
    </location>
</feature>
<dbReference type="Pfam" id="PF07907">
    <property type="entry name" value="YibE_F"/>
    <property type="match status" value="1"/>
</dbReference>
<accession>A0AA47EES6</accession>
<evidence type="ECO:0000256" key="1">
    <source>
        <dbReference type="SAM" id="Phobius"/>
    </source>
</evidence>
<keyword evidence="1" id="KW-0472">Membrane</keyword>
<gene>
    <name evidence="2" type="ORF">LL038_14180</name>
</gene>
<keyword evidence="1" id="KW-0812">Transmembrane</keyword>
<dbReference type="EMBL" id="CP086239">
    <property type="protein sequence ID" value="WAG58802.1"/>
    <property type="molecule type" value="Genomic_DNA"/>
</dbReference>
<feature type="transmembrane region" description="Helical" evidence="1">
    <location>
        <begin position="256"/>
        <end position="280"/>
    </location>
</feature>
<feature type="transmembrane region" description="Helical" evidence="1">
    <location>
        <begin position="133"/>
        <end position="150"/>
    </location>
</feature>
<feature type="transmembrane region" description="Helical" evidence="1">
    <location>
        <begin position="7"/>
        <end position="27"/>
    </location>
</feature>